<proteinExistence type="predicted"/>
<feature type="transmembrane region" description="Helical" evidence="1">
    <location>
        <begin position="91"/>
        <end position="109"/>
    </location>
</feature>
<feature type="domain" description="DUF2070" evidence="2">
    <location>
        <begin position="14"/>
        <end position="577"/>
    </location>
</feature>
<sequence length="580" mass="64872">MSSSTDDVSRIHKRYSLTLINPSSFYHSLIISVIITSLIVITTVFEYLEDVDIVLSLISVIVVLLATQYIDSRFIKNKEYSKSLHMSLFGNVLWLLTILVGLLSVSIFAKPETSIFFITEGMFIFASFRIGLFTTTLGINLRKAWLICFLQPMAMFFVLVPQSMWLPALTDPVSLAYGSAFLVIATAWSVLTDRAGRPGLDSTHKIIQAYLSSIKGKDLSEAEEVIENSSKPSNVSTSQLRFFSNDKKTDFRLVLPDVHPGPYHPVGGSNIPYLIYKKMNSSAMIMHSVSDHSLNLPSQQQVENYLNSISESTVSQEGLTCTQPVVVQINKARAIGLLFDKNAILFLSLSPHGMEDLPNYIRKEIEQFSKNRSFERVMIVDAHNAMGKEISKVDSDDLLKAAKSCLDSLITKKPYPLEFGYANSNELNLNTPDLALGGIGILCLKINGEKYFLGWADSNNMENGVREVVVNHFTKNGYNLLEICTSDTHYTQTKVRTKIGYYPFGIIAKSKDVADWYLNIAKKADATIKPAKFEILEKETEVKIMGPKIFEDFSKALDNSMKITKVFVIGTVILFLISMI</sequence>
<reference evidence="3" key="1">
    <citation type="submission" date="2011-11" db="EMBL/GenBank/DDBJ databases">
        <title>Construction and analysis of a metagenome of deep-sea sediment.</title>
        <authorList>
            <person name="Huo Y.-Y."/>
            <person name="Cheng H."/>
            <person name="Wu M."/>
        </authorList>
    </citation>
    <scope>NUCLEOTIDE SEQUENCE</scope>
</reference>
<keyword evidence="1" id="KW-1133">Transmembrane helix</keyword>
<dbReference type="Pfam" id="PF09843">
    <property type="entry name" value="DUF2070"/>
    <property type="match status" value="1"/>
</dbReference>
<feature type="transmembrane region" description="Helical" evidence="1">
    <location>
        <begin position="24"/>
        <end position="45"/>
    </location>
</feature>
<evidence type="ECO:0000259" key="2">
    <source>
        <dbReference type="Pfam" id="PF09843"/>
    </source>
</evidence>
<feature type="transmembrane region" description="Helical" evidence="1">
    <location>
        <begin position="115"/>
        <end position="132"/>
    </location>
</feature>
<accession>H9BWH9</accession>
<name>H9BWH9_9BACT</name>
<evidence type="ECO:0000313" key="3">
    <source>
        <dbReference type="EMBL" id="AFD03151.1"/>
    </source>
</evidence>
<keyword evidence="1" id="KW-0472">Membrane</keyword>
<protein>
    <recommendedName>
        <fullName evidence="2">DUF2070 domain-containing protein</fullName>
    </recommendedName>
</protein>
<dbReference type="EMBL" id="JQ085816">
    <property type="protein sequence ID" value="AFD03151.1"/>
    <property type="molecule type" value="Genomic_DNA"/>
</dbReference>
<feature type="transmembrane region" description="Helical" evidence="1">
    <location>
        <begin position="144"/>
        <end position="166"/>
    </location>
</feature>
<keyword evidence="1" id="KW-0812">Transmembrane</keyword>
<dbReference type="InterPro" id="IPR019204">
    <property type="entry name" value="DUF2070_membrane"/>
</dbReference>
<dbReference type="AlphaFoldDB" id="H9BWH9"/>
<organism evidence="3">
    <name type="scientific">uncultured bacterium W5-77b</name>
    <dbReference type="NCBI Taxonomy" id="1131000"/>
    <lineage>
        <taxon>Bacteria</taxon>
        <taxon>environmental samples</taxon>
    </lineage>
</organism>
<feature type="transmembrane region" description="Helical" evidence="1">
    <location>
        <begin position="51"/>
        <end position="70"/>
    </location>
</feature>
<evidence type="ECO:0000256" key="1">
    <source>
        <dbReference type="SAM" id="Phobius"/>
    </source>
</evidence>